<name>A0A1X0S1F3_RHIZD</name>
<dbReference type="AlphaFoldDB" id="A0A1X0S1F3"/>
<sequence length="162" mass="17791">MLFWILLFVLFSNVYSYASAPGTCSLSGNKMATVGHGPSKSTCSDCYGVSIKTSSSSLVNIQLTGKFAYQGIVMLVKDKDTNRTVGEFKEFDQDLFTSVACDDDDEVDQVDLDSNAVIGHIDSKLKQWPVHIGWMMDIVDKPVTSLKFQGMVVVSLFSVDKP</sequence>
<protein>
    <recommendedName>
        <fullName evidence="4">Reelin domain-containing protein</fullName>
    </recommendedName>
</protein>
<dbReference type="VEuPathDB" id="FungiDB:BCV72DRAFT_206219"/>
<evidence type="ECO:0000313" key="3">
    <source>
        <dbReference type="Proteomes" id="UP000242381"/>
    </source>
</evidence>
<feature type="signal peptide" evidence="1">
    <location>
        <begin position="1"/>
        <end position="16"/>
    </location>
</feature>
<evidence type="ECO:0000256" key="1">
    <source>
        <dbReference type="SAM" id="SignalP"/>
    </source>
</evidence>
<evidence type="ECO:0000313" key="2">
    <source>
        <dbReference type="EMBL" id="ORE18123.1"/>
    </source>
</evidence>
<accession>A0A1X0S1F3</accession>
<keyword evidence="1" id="KW-0732">Signal</keyword>
<evidence type="ECO:0008006" key="4">
    <source>
        <dbReference type="Google" id="ProtNLM"/>
    </source>
</evidence>
<reference evidence="2 3" key="1">
    <citation type="journal article" date="2016" name="Proc. Natl. Acad. Sci. U.S.A.">
        <title>Lipid metabolic changes in an early divergent fungus govern the establishment of a mutualistic symbiosis with endobacteria.</title>
        <authorList>
            <person name="Lastovetsky O.A."/>
            <person name="Gaspar M.L."/>
            <person name="Mondo S.J."/>
            <person name="LaButti K.M."/>
            <person name="Sandor L."/>
            <person name="Grigoriev I.V."/>
            <person name="Henry S.A."/>
            <person name="Pawlowska T.E."/>
        </authorList>
    </citation>
    <scope>NUCLEOTIDE SEQUENCE [LARGE SCALE GENOMIC DNA]</scope>
    <source>
        <strain evidence="2 3">ATCC 11559</strain>
    </source>
</reference>
<dbReference type="Proteomes" id="UP000242381">
    <property type="component" value="Unassembled WGS sequence"/>
</dbReference>
<organism evidence="2 3">
    <name type="scientific">Rhizopus microsporus</name>
    <dbReference type="NCBI Taxonomy" id="58291"/>
    <lineage>
        <taxon>Eukaryota</taxon>
        <taxon>Fungi</taxon>
        <taxon>Fungi incertae sedis</taxon>
        <taxon>Mucoromycota</taxon>
        <taxon>Mucoromycotina</taxon>
        <taxon>Mucoromycetes</taxon>
        <taxon>Mucorales</taxon>
        <taxon>Mucorineae</taxon>
        <taxon>Rhizopodaceae</taxon>
        <taxon>Rhizopus</taxon>
    </lineage>
</organism>
<proteinExistence type="predicted"/>
<dbReference type="EMBL" id="KV921338">
    <property type="protein sequence ID" value="ORE18123.1"/>
    <property type="molecule type" value="Genomic_DNA"/>
</dbReference>
<feature type="chain" id="PRO_5012778058" description="Reelin domain-containing protein" evidence="1">
    <location>
        <begin position="17"/>
        <end position="162"/>
    </location>
</feature>
<gene>
    <name evidence="2" type="ORF">BCV71DRAFT_120979</name>
</gene>